<keyword evidence="2" id="KW-1185">Reference proteome</keyword>
<dbReference type="EMBL" id="CAJVQB010008161">
    <property type="protein sequence ID" value="CAG8714892.1"/>
    <property type="molecule type" value="Genomic_DNA"/>
</dbReference>
<proteinExistence type="predicted"/>
<reference evidence="1 2" key="1">
    <citation type="submission" date="2021-06" db="EMBL/GenBank/DDBJ databases">
        <authorList>
            <person name="Kallberg Y."/>
            <person name="Tangrot J."/>
            <person name="Rosling A."/>
        </authorList>
    </citation>
    <scope>NUCLEOTIDE SEQUENCE [LARGE SCALE GENOMIC DNA]</scope>
    <source>
        <strain evidence="1 2">120-4 pot B 10/14</strain>
    </source>
</reference>
<evidence type="ECO:0000313" key="2">
    <source>
        <dbReference type="Proteomes" id="UP000789901"/>
    </source>
</evidence>
<gene>
    <name evidence="1" type="ORF">GMARGA_LOCUS13027</name>
</gene>
<feature type="non-terminal residue" evidence="1">
    <location>
        <position position="1"/>
    </location>
</feature>
<name>A0ABN7V0U9_GIGMA</name>
<evidence type="ECO:0000313" key="1">
    <source>
        <dbReference type="EMBL" id="CAG8714892.1"/>
    </source>
</evidence>
<organism evidence="1 2">
    <name type="scientific">Gigaspora margarita</name>
    <dbReference type="NCBI Taxonomy" id="4874"/>
    <lineage>
        <taxon>Eukaryota</taxon>
        <taxon>Fungi</taxon>
        <taxon>Fungi incertae sedis</taxon>
        <taxon>Mucoromycota</taxon>
        <taxon>Glomeromycotina</taxon>
        <taxon>Glomeromycetes</taxon>
        <taxon>Diversisporales</taxon>
        <taxon>Gigasporaceae</taxon>
        <taxon>Gigaspora</taxon>
    </lineage>
</organism>
<accession>A0ABN7V0U9</accession>
<sequence>DGSMKKKVKLVFEKVEGLAKIYQYYMIHAKEEISYINRELTLEDVLIITNESGELDADDSDSKEDFIEDNEVEFELLNEILCLEEKFDLDHEIFEGNGRSNNDNLRSSSENVEPNYDYNVDNLVDEIFTR</sequence>
<protein>
    <submittedName>
        <fullName evidence="1">42013_t:CDS:1</fullName>
    </submittedName>
</protein>
<comment type="caution">
    <text evidence="1">The sequence shown here is derived from an EMBL/GenBank/DDBJ whole genome shotgun (WGS) entry which is preliminary data.</text>
</comment>
<dbReference type="Proteomes" id="UP000789901">
    <property type="component" value="Unassembled WGS sequence"/>
</dbReference>